<evidence type="ECO:0000313" key="3">
    <source>
        <dbReference type="Proteomes" id="UP001180020"/>
    </source>
</evidence>
<feature type="compositionally biased region" description="Basic and acidic residues" evidence="1">
    <location>
        <begin position="247"/>
        <end position="258"/>
    </location>
</feature>
<dbReference type="Proteomes" id="UP001180020">
    <property type="component" value="Unassembled WGS sequence"/>
</dbReference>
<accession>A0AAV9CTK4</accession>
<name>A0AAV9CTK4_ACOCL</name>
<dbReference type="PANTHER" id="PTHR45812">
    <property type="entry name" value="DNA POLYMERASE ZETA CATALYTIC SUBUNIT"/>
    <property type="match status" value="1"/>
</dbReference>
<dbReference type="GO" id="GO:0003887">
    <property type="term" value="F:DNA-directed DNA polymerase activity"/>
    <property type="evidence" value="ECO:0007669"/>
    <property type="project" value="TreeGrafter"/>
</dbReference>
<evidence type="ECO:0000256" key="1">
    <source>
        <dbReference type="SAM" id="MobiDB-lite"/>
    </source>
</evidence>
<dbReference type="EMBL" id="JAUJYO010000017">
    <property type="protein sequence ID" value="KAK1291999.1"/>
    <property type="molecule type" value="Genomic_DNA"/>
</dbReference>
<keyword evidence="3" id="KW-1185">Reference proteome</keyword>
<comment type="caution">
    <text evidence="2">The sequence shown here is derived from an EMBL/GenBank/DDBJ whole genome shotgun (WGS) entry which is preliminary data.</text>
</comment>
<dbReference type="InterPro" id="IPR030559">
    <property type="entry name" value="PolZ_Rev3"/>
</dbReference>
<protein>
    <submittedName>
        <fullName evidence="2">Uncharacterized protein</fullName>
    </submittedName>
</protein>
<dbReference type="PANTHER" id="PTHR45812:SF1">
    <property type="entry name" value="DNA POLYMERASE ZETA CATALYTIC SUBUNIT"/>
    <property type="match status" value="1"/>
</dbReference>
<dbReference type="AlphaFoldDB" id="A0AAV9CTK4"/>
<sequence>MQEASKSVDVSKPLPENVLRSFLSDIEFMNAFLELCSDRNCSTREATPLVVKPTAESGKSLAVSQHLKATISSGECMKEEFKSENASDDDIHTEKIKECLVPLPNGKQILSSSLKESPVPEVNDTEALGLLGWLASSQAAEDLNLDDELVHEAILSPLLPKNTFGEVLEKACLDYESASQQECQDILDSVEVDVQDKSLTAQAESNIDCRNMICSSKKVIPQVDGLCGDQFETLQMGESSETNVDTGGKKLSSDQMKKGAEPLFRSKNRGIDCYGASDDLEYASASSTEITAGKFKVDTDSASSSGSEVDKSNDFSKFDRDNCHLREEKLLNRCSTRDLMRRKRHSRVERSGDEALKIKKLAPEALRPDWKILNPDIGGQKAQNDIETSGAGRCAPGASEQGCRLVLDDCNSTRIMELPSSSFSDLSMRFNMSLKSLLVTMKETMRGKVLELQ</sequence>
<dbReference type="GO" id="GO:0042276">
    <property type="term" value="P:error-prone translesion synthesis"/>
    <property type="evidence" value="ECO:0007669"/>
    <property type="project" value="TreeGrafter"/>
</dbReference>
<gene>
    <name evidence="2" type="ORF">QJS10_CPB17g01399</name>
</gene>
<reference evidence="2" key="2">
    <citation type="submission" date="2023-06" db="EMBL/GenBank/DDBJ databases">
        <authorList>
            <person name="Ma L."/>
            <person name="Liu K.-W."/>
            <person name="Li Z."/>
            <person name="Hsiao Y.-Y."/>
            <person name="Qi Y."/>
            <person name="Fu T."/>
            <person name="Tang G."/>
            <person name="Zhang D."/>
            <person name="Sun W.-H."/>
            <person name="Liu D.-K."/>
            <person name="Li Y."/>
            <person name="Chen G.-Z."/>
            <person name="Liu X.-D."/>
            <person name="Liao X.-Y."/>
            <person name="Jiang Y.-T."/>
            <person name="Yu X."/>
            <person name="Hao Y."/>
            <person name="Huang J."/>
            <person name="Zhao X.-W."/>
            <person name="Ke S."/>
            <person name="Chen Y.-Y."/>
            <person name="Wu W.-L."/>
            <person name="Hsu J.-L."/>
            <person name="Lin Y.-F."/>
            <person name="Huang M.-D."/>
            <person name="Li C.-Y."/>
            <person name="Huang L."/>
            <person name="Wang Z.-W."/>
            <person name="Zhao X."/>
            <person name="Zhong W.-Y."/>
            <person name="Peng D.-H."/>
            <person name="Ahmad S."/>
            <person name="Lan S."/>
            <person name="Zhang J.-S."/>
            <person name="Tsai W.-C."/>
            <person name="Van De Peer Y."/>
            <person name="Liu Z.-J."/>
        </authorList>
    </citation>
    <scope>NUCLEOTIDE SEQUENCE</scope>
    <source>
        <strain evidence="2">CP</strain>
        <tissue evidence="2">Leaves</tissue>
    </source>
</reference>
<dbReference type="GO" id="GO:0005634">
    <property type="term" value="C:nucleus"/>
    <property type="evidence" value="ECO:0007669"/>
    <property type="project" value="TreeGrafter"/>
</dbReference>
<dbReference type="GO" id="GO:0000724">
    <property type="term" value="P:double-strand break repair via homologous recombination"/>
    <property type="evidence" value="ECO:0007669"/>
    <property type="project" value="TreeGrafter"/>
</dbReference>
<dbReference type="GO" id="GO:0016035">
    <property type="term" value="C:zeta DNA polymerase complex"/>
    <property type="evidence" value="ECO:0007669"/>
    <property type="project" value="InterPro"/>
</dbReference>
<evidence type="ECO:0000313" key="2">
    <source>
        <dbReference type="EMBL" id="KAK1291999.1"/>
    </source>
</evidence>
<reference evidence="2" key="1">
    <citation type="journal article" date="2023" name="Nat. Commun.">
        <title>Diploid and tetraploid genomes of Acorus and the evolution of monocots.</title>
        <authorList>
            <person name="Ma L."/>
            <person name="Liu K.W."/>
            <person name="Li Z."/>
            <person name="Hsiao Y.Y."/>
            <person name="Qi Y."/>
            <person name="Fu T."/>
            <person name="Tang G.D."/>
            <person name="Zhang D."/>
            <person name="Sun W.H."/>
            <person name="Liu D.K."/>
            <person name="Li Y."/>
            <person name="Chen G.Z."/>
            <person name="Liu X.D."/>
            <person name="Liao X.Y."/>
            <person name="Jiang Y.T."/>
            <person name="Yu X."/>
            <person name="Hao Y."/>
            <person name="Huang J."/>
            <person name="Zhao X.W."/>
            <person name="Ke S."/>
            <person name="Chen Y.Y."/>
            <person name="Wu W.L."/>
            <person name="Hsu J.L."/>
            <person name="Lin Y.F."/>
            <person name="Huang M.D."/>
            <person name="Li C.Y."/>
            <person name="Huang L."/>
            <person name="Wang Z.W."/>
            <person name="Zhao X."/>
            <person name="Zhong W.Y."/>
            <person name="Peng D.H."/>
            <person name="Ahmad S."/>
            <person name="Lan S."/>
            <person name="Zhang J.S."/>
            <person name="Tsai W.C."/>
            <person name="Van de Peer Y."/>
            <person name="Liu Z.J."/>
        </authorList>
    </citation>
    <scope>NUCLEOTIDE SEQUENCE</scope>
    <source>
        <strain evidence="2">CP</strain>
    </source>
</reference>
<organism evidence="2 3">
    <name type="scientific">Acorus calamus</name>
    <name type="common">Sweet flag</name>
    <dbReference type="NCBI Taxonomy" id="4465"/>
    <lineage>
        <taxon>Eukaryota</taxon>
        <taxon>Viridiplantae</taxon>
        <taxon>Streptophyta</taxon>
        <taxon>Embryophyta</taxon>
        <taxon>Tracheophyta</taxon>
        <taxon>Spermatophyta</taxon>
        <taxon>Magnoliopsida</taxon>
        <taxon>Liliopsida</taxon>
        <taxon>Acoraceae</taxon>
        <taxon>Acorus</taxon>
    </lineage>
</organism>
<feature type="region of interest" description="Disordered" evidence="1">
    <location>
        <begin position="238"/>
        <end position="258"/>
    </location>
</feature>
<proteinExistence type="predicted"/>